<feature type="region of interest" description="Disordered" evidence="4">
    <location>
        <begin position="558"/>
        <end position="588"/>
    </location>
</feature>
<accession>A0ABR3BDH4</accession>
<feature type="compositionally biased region" description="Basic and acidic residues" evidence="4">
    <location>
        <begin position="448"/>
        <end position="459"/>
    </location>
</feature>
<evidence type="ECO:0000256" key="1">
    <source>
        <dbReference type="ARBA" id="ARBA00022737"/>
    </source>
</evidence>
<feature type="region of interest" description="Disordered" evidence="4">
    <location>
        <begin position="413"/>
        <end position="459"/>
    </location>
</feature>
<feature type="repeat" description="ANK" evidence="3">
    <location>
        <begin position="155"/>
        <end position="179"/>
    </location>
</feature>
<dbReference type="Proteomes" id="UP001448207">
    <property type="component" value="Unassembled WGS sequence"/>
</dbReference>
<evidence type="ECO:0000256" key="2">
    <source>
        <dbReference type="ARBA" id="ARBA00023043"/>
    </source>
</evidence>
<comment type="caution">
    <text evidence="5">The sequence shown here is derived from an EMBL/GenBank/DDBJ whole genome shotgun (WGS) entry which is preliminary data.</text>
</comment>
<feature type="repeat" description="ANK" evidence="3">
    <location>
        <begin position="493"/>
        <end position="527"/>
    </location>
</feature>
<dbReference type="Pfam" id="PF12796">
    <property type="entry name" value="Ank_2"/>
    <property type="match status" value="1"/>
</dbReference>
<keyword evidence="2 3" id="KW-0040">ANK repeat</keyword>
<evidence type="ECO:0000256" key="3">
    <source>
        <dbReference type="PROSITE-ProRule" id="PRU00023"/>
    </source>
</evidence>
<dbReference type="Gene3D" id="1.25.40.20">
    <property type="entry name" value="Ankyrin repeat-containing domain"/>
    <property type="match status" value="3"/>
</dbReference>
<dbReference type="InterPro" id="IPR002110">
    <property type="entry name" value="Ankyrin_rpt"/>
</dbReference>
<protein>
    <submittedName>
        <fullName evidence="5">Ankyrin repeat-containing domain protein</fullName>
    </submittedName>
</protein>
<feature type="repeat" description="ANK" evidence="3">
    <location>
        <begin position="354"/>
        <end position="389"/>
    </location>
</feature>
<evidence type="ECO:0000313" key="6">
    <source>
        <dbReference type="Proteomes" id="UP001448207"/>
    </source>
</evidence>
<reference evidence="5 6" key="1">
    <citation type="submission" date="2024-04" db="EMBL/GenBank/DDBJ databases">
        <title>Symmetric and asymmetric DNA N6-adenine methylation regulates different biological responses in Mucorales.</title>
        <authorList>
            <consortium name="Lawrence Berkeley National Laboratory"/>
            <person name="Lax C."/>
            <person name="Mondo S.J."/>
            <person name="Osorio-Concepcion M."/>
            <person name="Muszewska A."/>
            <person name="Corrochano-Luque M."/>
            <person name="Gutierrez G."/>
            <person name="Riley R."/>
            <person name="Lipzen A."/>
            <person name="Guo J."/>
            <person name="Hundley H."/>
            <person name="Amirebrahimi M."/>
            <person name="Ng V."/>
            <person name="Lorenzo-Gutierrez D."/>
            <person name="Binder U."/>
            <person name="Yang J."/>
            <person name="Song Y."/>
            <person name="Canovas D."/>
            <person name="Navarro E."/>
            <person name="Freitag M."/>
            <person name="Gabaldon T."/>
            <person name="Grigoriev I.V."/>
            <person name="Corrochano L.M."/>
            <person name="Nicolas F.E."/>
            <person name="Garre V."/>
        </authorList>
    </citation>
    <scope>NUCLEOTIDE SEQUENCE [LARGE SCALE GENOMIC DNA]</scope>
    <source>
        <strain evidence="5 6">L51</strain>
    </source>
</reference>
<feature type="repeat" description="ANK" evidence="3">
    <location>
        <begin position="61"/>
        <end position="93"/>
    </location>
</feature>
<dbReference type="PROSITE" id="PS50088">
    <property type="entry name" value="ANK_REPEAT"/>
    <property type="match status" value="5"/>
</dbReference>
<feature type="repeat" description="ANK" evidence="3">
    <location>
        <begin position="189"/>
        <end position="221"/>
    </location>
</feature>
<dbReference type="Pfam" id="PF00023">
    <property type="entry name" value="Ank"/>
    <property type="match status" value="1"/>
</dbReference>
<organism evidence="5 6">
    <name type="scientific">Phycomyces blakesleeanus</name>
    <dbReference type="NCBI Taxonomy" id="4837"/>
    <lineage>
        <taxon>Eukaryota</taxon>
        <taxon>Fungi</taxon>
        <taxon>Fungi incertae sedis</taxon>
        <taxon>Mucoromycota</taxon>
        <taxon>Mucoromycotina</taxon>
        <taxon>Mucoromycetes</taxon>
        <taxon>Mucorales</taxon>
        <taxon>Phycomycetaceae</taxon>
        <taxon>Phycomyces</taxon>
    </lineage>
</organism>
<dbReference type="SUPFAM" id="SSF48403">
    <property type="entry name" value="Ankyrin repeat"/>
    <property type="match status" value="2"/>
</dbReference>
<dbReference type="PANTHER" id="PTHR24126">
    <property type="entry name" value="ANKYRIN REPEAT, PH AND SEC7 DOMAIN CONTAINING PROTEIN SECG-RELATED"/>
    <property type="match status" value="1"/>
</dbReference>
<evidence type="ECO:0000256" key="4">
    <source>
        <dbReference type="SAM" id="MobiDB-lite"/>
    </source>
</evidence>
<keyword evidence="6" id="KW-1185">Reference proteome</keyword>
<feature type="compositionally biased region" description="Polar residues" evidence="4">
    <location>
        <begin position="427"/>
        <end position="440"/>
    </location>
</feature>
<proteinExistence type="predicted"/>
<dbReference type="PROSITE" id="PS50297">
    <property type="entry name" value="ANK_REP_REGION"/>
    <property type="match status" value="4"/>
</dbReference>
<gene>
    <name evidence="5" type="ORF">J3Q64DRAFT_1844334</name>
</gene>
<keyword evidence="1" id="KW-0677">Repeat</keyword>
<dbReference type="SMART" id="SM00248">
    <property type="entry name" value="ANK"/>
    <property type="match status" value="6"/>
</dbReference>
<dbReference type="InterPro" id="IPR036770">
    <property type="entry name" value="Ankyrin_rpt-contain_sf"/>
</dbReference>
<feature type="compositionally biased region" description="Basic and acidic residues" evidence="4">
    <location>
        <begin position="416"/>
        <end position="426"/>
    </location>
</feature>
<dbReference type="EMBL" id="JBCLYO010000001">
    <property type="protein sequence ID" value="KAL0096914.1"/>
    <property type="molecule type" value="Genomic_DNA"/>
</dbReference>
<feature type="region of interest" description="Disordered" evidence="4">
    <location>
        <begin position="1155"/>
        <end position="1174"/>
    </location>
</feature>
<dbReference type="Pfam" id="PF13637">
    <property type="entry name" value="Ank_4"/>
    <property type="match status" value="2"/>
</dbReference>
<name>A0ABR3BDH4_PHYBL</name>
<evidence type="ECO:0000313" key="5">
    <source>
        <dbReference type="EMBL" id="KAL0096914.1"/>
    </source>
</evidence>
<sequence length="1344" mass="151382">MDFLVAVTQNNLERARELLQSGVDVNSSVLWNAKDTFSPVIPPDIVAQPHLLQQLQSDQVYQTKPLNVAVLGGHPDMVRLLLSAGADINSKDERGRTALICAIYGLDLDAANINTTNLPLISQTHPSHLEMMKSILLRHPNLHVSTLDSPQYEIKGITPLCLASYLGKADIIQLLLDDGRVNVDGADSKQATALMYASRDGNVPIVKMLLSYHASPDATDNHGWSAIQYAERSPDIVQACEESLRCRRPDVALLHPPASAKYPIHYTKLSALIATLPSYPSSLSHIQFDVMRDIDLLDPNALPLIQIIQNAFLQAIKTHDHLSLQALLLWTPPIHKEDRPSSGPLLINHHDPKTGMTFLHHAMRTKPVPSLDTLAMLYQAGADINAQTYYGRTALHHLARFGLDADGKTWGIQKAAKPDNKPRTEELSSQAKQTHRLSVQSALSSRSDNSDQSRDPDGRSEKIVATATLPQHLALCASLLIRLGALVTIADVNGNTALHFATEFGGVPEVLKVLVLEGHADFSVKNKKGFTPLDLCKTEDIKRQLQILEQERKKSLKTTSTTSIGGSIRPLETASDRSSLHRSPSRSTLQSVQEAWPVSSFLGSCSASEVASPAKISEVDDEFDKILHTFFRYQTTFTDSIERALAYITDTILGAWQSPQENHASANEVEKTTVRLRFELREAHEMFERTDERAERIMLHYRETLEAIEQTHQVDWDISEQQHDKIEKLFDVFDRIDRRFYQLELDHDALISHIEQLRKALVRHRPQHTIGPIQDISANGLQTLKIIESIPMDPTIFMREDRSRLCSDVSGMVRSLMEAIHRDPGDHTQISQEIDKRWKEVERILSLPGNISPPALTKSHGERQRVVRVYGNQNHTSLNHLELTFDILASNLHEIQKDMDALNAQQEAMVISKQRMYDRCLELEHAILNTPRNSDPSNKQTKEVLQAELDQVLACTQALFDQQQIMNSEGRQLKAEKIQLKSEFEAVQADLRKVRPPILLQGLLERLETDEGVPVQIEKDWKEDSALIKVAETKEEDEIEESGIIKLDTIQSVQAAQCLMTRLDASLYCLKIVASHHLSKSRQRLVEVQATLGQASAELETNRTQMRALYDDAADVARQVFALKTELETIVQHRKDEIIKVWEVVDEVSEGIDASLHQPNRLPPQQKQDTKERVEEQDRHQWIIRELEQLQHVHQDLQDTMADLSREQAEIGQALRQCEIERVEPQVDALVGQHDQSLLTISDRLTDLMAYVREGQLGLQHCISLESKPVQRTSATILPYRASRYLPDPRRLSVAMNTPNKKRLSTLSVSSMSSLSSYQQERMLTRASNLSQALSQTQRKRTVG</sequence>